<dbReference type="EMBL" id="JAOYFB010000004">
    <property type="protein sequence ID" value="KAK4013843.1"/>
    <property type="molecule type" value="Genomic_DNA"/>
</dbReference>
<feature type="region of interest" description="Disordered" evidence="1">
    <location>
        <begin position="74"/>
        <end position="105"/>
    </location>
</feature>
<gene>
    <name evidence="2" type="ORF">OUZ56_026396</name>
</gene>
<reference evidence="2 3" key="1">
    <citation type="journal article" date="2023" name="Nucleic Acids Res.">
        <title>The hologenome of Daphnia magna reveals possible DNA methylation and microbiome-mediated evolution of the host genome.</title>
        <authorList>
            <person name="Chaturvedi A."/>
            <person name="Li X."/>
            <person name="Dhandapani V."/>
            <person name="Marshall H."/>
            <person name="Kissane S."/>
            <person name="Cuenca-Cambronero M."/>
            <person name="Asole G."/>
            <person name="Calvet F."/>
            <person name="Ruiz-Romero M."/>
            <person name="Marangio P."/>
            <person name="Guigo R."/>
            <person name="Rago D."/>
            <person name="Mirbahai L."/>
            <person name="Eastwood N."/>
            <person name="Colbourne J.K."/>
            <person name="Zhou J."/>
            <person name="Mallon E."/>
            <person name="Orsini L."/>
        </authorList>
    </citation>
    <scope>NUCLEOTIDE SEQUENCE [LARGE SCALE GENOMIC DNA]</scope>
    <source>
        <strain evidence="2">LRV0_1</strain>
    </source>
</reference>
<feature type="compositionally biased region" description="Gly residues" evidence="1">
    <location>
        <begin position="84"/>
        <end position="102"/>
    </location>
</feature>
<sequence>MAETNNRFETTGRGQASSTTSINAQRFERVHVTFAAWKKIDFLEKGRLLEKGSNCHQLGLIFFFPISADRAGKKTNWGKQGEIRGQGGNNGQVGNDGQGTGIGKAEKLQVKDQVRSMALEAVPKCAQL</sequence>
<keyword evidence="3" id="KW-1185">Reference proteome</keyword>
<comment type="caution">
    <text evidence="2">The sequence shown here is derived from an EMBL/GenBank/DDBJ whole genome shotgun (WGS) entry which is preliminary data.</text>
</comment>
<dbReference type="Proteomes" id="UP001234178">
    <property type="component" value="Unassembled WGS sequence"/>
</dbReference>
<organism evidence="2 3">
    <name type="scientific">Daphnia magna</name>
    <dbReference type="NCBI Taxonomy" id="35525"/>
    <lineage>
        <taxon>Eukaryota</taxon>
        <taxon>Metazoa</taxon>
        <taxon>Ecdysozoa</taxon>
        <taxon>Arthropoda</taxon>
        <taxon>Crustacea</taxon>
        <taxon>Branchiopoda</taxon>
        <taxon>Diplostraca</taxon>
        <taxon>Cladocera</taxon>
        <taxon>Anomopoda</taxon>
        <taxon>Daphniidae</taxon>
        <taxon>Daphnia</taxon>
    </lineage>
</organism>
<protein>
    <submittedName>
        <fullName evidence="2">Uncharacterized protein</fullName>
    </submittedName>
</protein>
<evidence type="ECO:0000313" key="2">
    <source>
        <dbReference type="EMBL" id="KAK4013843.1"/>
    </source>
</evidence>
<evidence type="ECO:0000313" key="3">
    <source>
        <dbReference type="Proteomes" id="UP001234178"/>
    </source>
</evidence>
<feature type="region of interest" description="Disordered" evidence="1">
    <location>
        <begin position="1"/>
        <end position="20"/>
    </location>
</feature>
<name>A0ABQ9ZLM4_9CRUS</name>
<proteinExistence type="predicted"/>
<evidence type="ECO:0000256" key="1">
    <source>
        <dbReference type="SAM" id="MobiDB-lite"/>
    </source>
</evidence>
<accession>A0ABQ9ZLM4</accession>